<sequence length="398" mass="45432">MYLRWLDSSPPLGRFKKKSVKRIVEKRVAKAIEEYEKTRADSNNTGVVGLKRWFEKMEQVFEICKCAEDDKVKFVVCTFEGRALTWWNRNQELGTFDFKGDDIEAYNNRFHELVLMCPELVSTEKKKIEKYIQGFPEGIKGNVTSSKPAEICMIAYQHGSCKAHHQPGPCPPRCGKCHKLGHQEGDCRTRIPVARDNSLQNVTAFRLWVGIMGTSGSDCLEIVEKAFVAKDIEEYEKDRADSNNTGGSGSANTGGTVAPDVHGFGLKRWFEKMEQVFEICKCAEDDKVKFVVCTFEGRALTWQTEIKRWSKILDFELLKGDDIEAYNYSLLELCFDVSVLVSTDTKRLKELHSGFPEGNQRKCYFFKALRLCMRQSTWLREMIEQGGSAKALRIGDSN</sequence>
<gene>
    <name evidence="1" type="ORF">Tco_0953470</name>
</gene>
<organism evidence="1 2">
    <name type="scientific">Tanacetum coccineum</name>
    <dbReference type="NCBI Taxonomy" id="301880"/>
    <lineage>
        <taxon>Eukaryota</taxon>
        <taxon>Viridiplantae</taxon>
        <taxon>Streptophyta</taxon>
        <taxon>Embryophyta</taxon>
        <taxon>Tracheophyta</taxon>
        <taxon>Spermatophyta</taxon>
        <taxon>Magnoliopsida</taxon>
        <taxon>eudicotyledons</taxon>
        <taxon>Gunneridae</taxon>
        <taxon>Pentapetalae</taxon>
        <taxon>asterids</taxon>
        <taxon>campanulids</taxon>
        <taxon>Asterales</taxon>
        <taxon>Asteraceae</taxon>
        <taxon>Asteroideae</taxon>
        <taxon>Anthemideae</taxon>
        <taxon>Anthemidinae</taxon>
        <taxon>Tanacetum</taxon>
    </lineage>
</organism>
<reference evidence="1" key="2">
    <citation type="submission" date="2022-01" db="EMBL/GenBank/DDBJ databases">
        <authorList>
            <person name="Yamashiro T."/>
            <person name="Shiraishi A."/>
            <person name="Satake H."/>
            <person name="Nakayama K."/>
        </authorList>
    </citation>
    <scope>NUCLEOTIDE SEQUENCE</scope>
</reference>
<dbReference type="EMBL" id="BQNB010015841">
    <property type="protein sequence ID" value="GJT44755.1"/>
    <property type="molecule type" value="Genomic_DNA"/>
</dbReference>
<reference evidence="1" key="1">
    <citation type="journal article" date="2022" name="Int. J. Mol. Sci.">
        <title>Draft Genome of Tanacetum Coccineum: Genomic Comparison of Closely Related Tanacetum-Family Plants.</title>
        <authorList>
            <person name="Yamashiro T."/>
            <person name="Shiraishi A."/>
            <person name="Nakayama K."/>
            <person name="Satake H."/>
        </authorList>
    </citation>
    <scope>NUCLEOTIDE SEQUENCE</scope>
</reference>
<proteinExistence type="predicted"/>
<protein>
    <recommendedName>
        <fullName evidence="3">Retrotransposon gag domain-containing protein</fullName>
    </recommendedName>
</protein>
<comment type="caution">
    <text evidence="1">The sequence shown here is derived from an EMBL/GenBank/DDBJ whole genome shotgun (WGS) entry which is preliminary data.</text>
</comment>
<accession>A0ABQ5E041</accession>
<dbReference type="Proteomes" id="UP001151760">
    <property type="component" value="Unassembled WGS sequence"/>
</dbReference>
<evidence type="ECO:0000313" key="1">
    <source>
        <dbReference type="EMBL" id="GJT44755.1"/>
    </source>
</evidence>
<keyword evidence="2" id="KW-1185">Reference proteome</keyword>
<evidence type="ECO:0008006" key="3">
    <source>
        <dbReference type="Google" id="ProtNLM"/>
    </source>
</evidence>
<name>A0ABQ5E041_9ASTR</name>
<evidence type="ECO:0000313" key="2">
    <source>
        <dbReference type="Proteomes" id="UP001151760"/>
    </source>
</evidence>